<evidence type="ECO:0000313" key="3">
    <source>
        <dbReference type="EMBL" id="CAB4205550.1"/>
    </source>
</evidence>
<dbReference type="EMBL" id="LR797360">
    <property type="protein sequence ID" value="CAB4205550.1"/>
    <property type="molecule type" value="Genomic_DNA"/>
</dbReference>
<feature type="transmembrane region" description="Helical" evidence="1">
    <location>
        <begin position="6"/>
        <end position="27"/>
    </location>
</feature>
<reference evidence="4" key="1">
    <citation type="submission" date="2020-05" db="EMBL/GenBank/DDBJ databases">
        <authorList>
            <person name="Chiriac C."/>
            <person name="Salcher M."/>
            <person name="Ghai R."/>
            <person name="Kavagutti S V."/>
        </authorList>
    </citation>
    <scope>NUCLEOTIDE SEQUENCE</scope>
</reference>
<keyword evidence="1" id="KW-1133">Transmembrane helix</keyword>
<organism evidence="4">
    <name type="scientific">uncultured Caudovirales phage</name>
    <dbReference type="NCBI Taxonomy" id="2100421"/>
    <lineage>
        <taxon>Viruses</taxon>
        <taxon>Duplodnaviria</taxon>
        <taxon>Heunggongvirae</taxon>
        <taxon>Uroviricota</taxon>
        <taxon>Caudoviricetes</taxon>
        <taxon>Peduoviridae</taxon>
        <taxon>Maltschvirus</taxon>
        <taxon>Maltschvirus maltsch</taxon>
    </lineage>
</organism>
<dbReference type="EMBL" id="LR797504">
    <property type="protein sequence ID" value="CAB4221607.1"/>
    <property type="molecule type" value="Genomic_DNA"/>
</dbReference>
<protein>
    <submittedName>
        <fullName evidence="4">Uncharacterized protein</fullName>
    </submittedName>
</protein>
<gene>
    <name evidence="2" type="ORF">UFOVP1286_11</name>
    <name evidence="3" type="ORF">UFOVP1407_41</name>
    <name evidence="4" type="ORF">UFOVP1640_8</name>
</gene>
<name>A0A6J5T4X8_9CAUD</name>
<proteinExistence type="predicted"/>
<dbReference type="EMBL" id="LR797247">
    <property type="protein sequence ID" value="CAB4195292.1"/>
    <property type="molecule type" value="Genomic_DNA"/>
</dbReference>
<evidence type="ECO:0000313" key="2">
    <source>
        <dbReference type="EMBL" id="CAB4195292.1"/>
    </source>
</evidence>
<evidence type="ECO:0000256" key="1">
    <source>
        <dbReference type="SAM" id="Phobius"/>
    </source>
</evidence>
<sequence length="138" mass="15096">MFGLNPYFLIGIAVAIALSFGGGFTLGHKLEAAVFNQYKLEQTEAARKQEQAHQTATDVIRKNKDEQIAAINSKLFDAISELRKRPSRPATITSNGQSGTGATLYADDAEFLIREAARADIIRAALQACYTQYDQVAK</sequence>
<evidence type="ECO:0000313" key="4">
    <source>
        <dbReference type="EMBL" id="CAB4221607.1"/>
    </source>
</evidence>
<keyword evidence="1" id="KW-0812">Transmembrane</keyword>
<accession>A0A6J5T4X8</accession>
<keyword evidence="1" id="KW-0472">Membrane</keyword>